<dbReference type="GO" id="GO:0016787">
    <property type="term" value="F:hydrolase activity"/>
    <property type="evidence" value="ECO:0007669"/>
    <property type="project" value="UniProtKB-KW"/>
</dbReference>
<dbReference type="EMBL" id="JAZBJZ010000008">
    <property type="protein sequence ID" value="MEE3715818.1"/>
    <property type="molecule type" value="Genomic_DNA"/>
</dbReference>
<evidence type="ECO:0000256" key="8">
    <source>
        <dbReference type="ARBA" id="ARBA00047989"/>
    </source>
</evidence>
<keyword evidence="6" id="KW-0378">Hydrolase</keyword>
<dbReference type="InterPro" id="IPR011324">
    <property type="entry name" value="Cytotoxic_necrot_fac-like_cat"/>
</dbReference>
<dbReference type="SUPFAM" id="SSF64438">
    <property type="entry name" value="CNF1/YfiH-like putative cysteine hydrolases"/>
    <property type="match status" value="1"/>
</dbReference>
<dbReference type="AlphaFoldDB" id="A0AAW9PUI4"/>
<protein>
    <recommendedName>
        <fullName evidence="11">Purine nucleoside phosphorylase</fullName>
    </recommendedName>
</protein>
<dbReference type="Gene3D" id="3.60.140.10">
    <property type="entry name" value="CNF1/YfiH-like putative cysteine hydrolases"/>
    <property type="match status" value="1"/>
</dbReference>
<evidence type="ECO:0000256" key="7">
    <source>
        <dbReference type="ARBA" id="ARBA00022833"/>
    </source>
</evidence>
<gene>
    <name evidence="12" type="primary">pgeF</name>
    <name evidence="12" type="ORF">V2H45_03555</name>
</gene>
<keyword evidence="7" id="KW-0862">Zinc</keyword>
<comment type="caution">
    <text evidence="12">The sequence shown here is derived from an EMBL/GenBank/DDBJ whole genome shotgun (WGS) entry which is preliminary data.</text>
</comment>
<dbReference type="InterPro" id="IPR003730">
    <property type="entry name" value="Cu_polyphenol_OxRdtase"/>
</dbReference>
<proteinExistence type="inferred from homology"/>
<dbReference type="Pfam" id="PF02578">
    <property type="entry name" value="Cu-oxidase_4"/>
    <property type="match status" value="1"/>
</dbReference>
<dbReference type="InterPro" id="IPR038371">
    <property type="entry name" value="Cu_polyphenol_OxRdtase_sf"/>
</dbReference>
<evidence type="ECO:0000313" key="12">
    <source>
        <dbReference type="EMBL" id="MEE3715818.1"/>
    </source>
</evidence>
<comment type="function">
    <text evidence="2">Purine nucleoside enzyme that catalyzes the phosphorolysis of adenosine and inosine nucleosides, yielding D-ribose 1-phosphate and the respective free bases, adenine and hypoxanthine. Also catalyzes the phosphorolysis of S-methyl-5'-thioadenosine into adenine and S-methyl-5-thio-alpha-D-ribose 1-phosphate. Also has adenosine deaminase activity.</text>
</comment>
<dbReference type="PANTHER" id="PTHR30616">
    <property type="entry name" value="UNCHARACTERIZED PROTEIN YFIH"/>
    <property type="match status" value="1"/>
</dbReference>
<reference evidence="12" key="1">
    <citation type="submission" date="2024-01" db="EMBL/GenBank/DDBJ databases">
        <title>Bank of Algae and Cyanobacteria of the Azores (BACA) strain genomes.</title>
        <authorList>
            <person name="Luz R."/>
            <person name="Cordeiro R."/>
            <person name="Fonseca A."/>
            <person name="Goncalves V."/>
        </authorList>
    </citation>
    <scope>NUCLEOTIDE SEQUENCE</scope>
    <source>
        <strain evidence="12">BACA0141</strain>
    </source>
</reference>
<evidence type="ECO:0000256" key="9">
    <source>
        <dbReference type="ARBA" id="ARBA00048968"/>
    </source>
</evidence>
<dbReference type="Proteomes" id="UP001333818">
    <property type="component" value="Unassembled WGS sequence"/>
</dbReference>
<keyword evidence="5" id="KW-0479">Metal-binding</keyword>
<dbReference type="GO" id="GO:0005507">
    <property type="term" value="F:copper ion binding"/>
    <property type="evidence" value="ECO:0007669"/>
    <property type="project" value="TreeGrafter"/>
</dbReference>
<evidence type="ECO:0000256" key="5">
    <source>
        <dbReference type="ARBA" id="ARBA00022723"/>
    </source>
</evidence>
<evidence type="ECO:0000256" key="2">
    <source>
        <dbReference type="ARBA" id="ARBA00003215"/>
    </source>
</evidence>
<evidence type="ECO:0000313" key="13">
    <source>
        <dbReference type="Proteomes" id="UP001333818"/>
    </source>
</evidence>
<dbReference type="PANTHER" id="PTHR30616:SF2">
    <property type="entry name" value="PURINE NUCLEOSIDE PHOSPHORYLASE LACC1"/>
    <property type="match status" value="1"/>
</dbReference>
<evidence type="ECO:0000256" key="10">
    <source>
        <dbReference type="ARBA" id="ARBA00049893"/>
    </source>
</evidence>
<sequence length="248" mass="27645">MDSSSWHWRDGILTCDLLSQWQHGFFTRSHNPQMPQDLHRSFYSEGVAYRAKQVHGDRLIHAQDISTEPPLPEADGVWVSPEFANAPTSVWVCTADCVPILIGDRRLGAVAAVHAGWRGTAAKIVKETVIQLCQRGSELKDLLVALGPAITGEAYQVSQSVAEQVVATIQTPVGVTPDREPDRCRLDLRLVQQQQLKELGIAPEQVAIAPYCTLQTPEHFFSYRRYCLEHGVEAKRSPQVQWSGIAIR</sequence>
<evidence type="ECO:0000256" key="6">
    <source>
        <dbReference type="ARBA" id="ARBA00022801"/>
    </source>
</evidence>
<evidence type="ECO:0000256" key="3">
    <source>
        <dbReference type="ARBA" id="ARBA00007353"/>
    </source>
</evidence>
<dbReference type="CDD" id="cd16833">
    <property type="entry name" value="YfiH"/>
    <property type="match status" value="1"/>
</dbReference>
<accession>A0AAW9PUI4</accession>
<evidence type="ECO:0000256" key="1">
    <source>
        <dbReference type="ARBA" id="ARBA00000553"/>
    </source>
</evidence>
<comment type="similarity">
    <text evidence="3 11">Belongs to the purine nucleoside phosphorylase YfiH/LACC1 family.</text>
</comment>
<keyword evidence="4" id="KW-0808">Transferase</keyword>
<dbReference type="GO" id="GO:0017061">
    <property type="term" value="F:S-methyl-5-thioadenosine phosphorylase activity"/>
    <property type="evidence" value="ECO:0007669"/>
    <property type="project" value="UniProtKB-EC"/>
</dbReference>
<dbReference type="NCBIfam" id="TIGR00726">
    <property type="entry name" value="peptidoglycan editing factor PgeF"/>
    <property type="match status" value="1"/>
</dbReference>
<comment type="catalytic activity">
    <reaction evidence="1">
        <text>inosine + phosphate = alpha-D-ribose 1-phosphate + hypoxanthine</text>
        <dbReference type="Rhea" id="RHEA:27646"/>
        <dbReference type="ChEBI" id="CHEBI:17368"/>
        <dbReference type="ChEBI" id="CHEBI:17596"/>
        <dbReference type="ChEBI" id="CHEBI:43474"/>
        <dbReference type="ChEBI" id="CHEBI:57720"/>
        <dbReference type="EC" id="2.4.2.1"/>
    </reaction>
    <physiologicalReaction direction="left-to-right" evidence="1">
        <dbReference type="Rhea" id="RHEA:27647"/>
    </physiologicalReaction>
</comment>
<evidence type="ECO:0000256" key="11">
    <source>
        <dbReference type="RuleBase" id="RU361274"/>
    </source>
</evidence>
<comment type="catalytic activity">
    <reaction evidence="8">
        <text>adenosine + H2O + H(+) = inosine + NH4(+)</text>
        <dbReference type="Rhea" id="RHEA:24408"/>
        <dbReference type="ChEBI" id="CHEBI:15377"/>
        <dbReference type="ChEBI" id="CHEBI:15378"/>
        <dbReference type="ChEBI" id="CHEBI:16335"/>
        <dbReference type="ChEBI" id="CHEBI:17596"/>
        <dbReference type="ChEBI" id="CHEBI:28938"/>
        <dbReference type="EC" id="3.5.4.4"/>
    </reaction>
    <physiologicalReaction direction="left-to-right" evidence="8">
        <dbReference type="Rhea" id="RHEA:24409"/>
    </physiologicalReaction>
</comment>
<keyword evidence="13" id="KW-1185">Reference proteome</keyword>
<dbReference type="RefSeq" id="WP_330482242.1">
    <property type="nucleotide sequence ID" value="NZ_JAZBJZ010000008.1"/>
</dbReference>
<evidence type="ECO:0000256" key="4">
    <source>
        <dbReference type="ARBA" id="ARBA00022679"/>
    </source>
</evidence>
<comment type="catalytic activity">
    <reaction evidence="9">
        <text>adenosine + phosphate = alpha-D-ribose 1-phosphate + adenine</text>
        <dbReference type="Rhea" id="RHEA:27642"/>
        <dbReference type="ChEBI" id="CHEBI:16335"/>
        <dbReference type="ChEBI" id="CHEBI:16708"/>
        <dbReference type="ChEBI" id="CHEBI:43474"/>
        <dbReference type="ChEBI" id="CHEBI:57720"/>
        <dbReference type="EC" id="2.4.2.1"/>
    </reaction>
    <physiologicalReaction direction="left-to-right" evidence="9">
        <dbReference type="Rhea" id="RHEA:27643"/>
    </physiologicalReaction>
</comment>
<organism evidence="12 13">
    <name type="scientific">Tumidithrix elongata BACA0141</name>
    <dbReference type="NCBI Taxonomy" id="2716417"/>
    <lineage>
        <taxon>Bacteria</taxon>
        <taxon>Bacillati</taxon>
        <taxon>Cyanobacteriota</taxon>
        <taxon>Cyanophyceae</taxon>
        <taxon>Pseudanabaenales</taxon>
        <taxon>Pseudanabaenaceae</taxon>
        <taxon>Tumidithrix</taxon>
        <taxon>Tumidithrix elongata</taxon>
    </lineage>
</organism>
<name>A0AAW9PUI4_9CYAN</name>
<comment type="catalytic activity">
    <reaction evidence="10">
        <text>S-methyl-5'-thioadenosine + phosphate = 5-(methylsulfanyl)-alpha-D-ribose 1-phosphate + adenine</text>
        <dbReference type="Rhea" id="RHEA:11852"/>
        <dbReference type="ChEBI" id="CHEBI:16708"/>
        <dbReference type="ChEBI" id="CHEBI:17509"/>
        <dbReference type="ChEBI" id="CHEBI:43474"/>
        <dbReference type="ChEBI" id="CHEBI:58533"/>
        <dbReference type="EC" id="2.4.2.28"/>
    </reaction>
    <physiologicalReaction direction="left-to-right" evidence="10">
        <dbReference type="Rhea" id="RHEA:11853"/>
    </physiologicalReaction>
</comment>